<protein>
    <submittedName>
        <fullName evidence="4">Glutamine synthetase</fullName>
    </submittedName>
</protein>
<evidence type="ECO:0000313" key="5">
    <source>
        <dbReference type="Proteomes" id="UP000503336"/>
    </source>
</evidence>
<dbReference type="EMBL" id="CP049056">
    <property type="protein sequence ID" value="QIE57093.1"/>
    <property type="molecule type" value="Genomic_DNA"/>
</dbReference>
<evidence type="ECO:0000256" key="2">
    <source>
        <dbReference type="RuleBase" id="RU000384"/>
    </source>
</evidence>
<dbReference type="PROSITE" id="PS51987">
    <property type="entry name" value="GS_CATALYTIC"/>
    <property type="match status" value="1"/>
</dbReference>
<dbReference type="InterPro" id="IPR008146">
    <property type="entry name" value="Gln_synth_cat_dom"/>
</dbReference>
<name>A0A7L5C116_9RHOB</name>
<dbReference type="Pfam" id="PF00120">
    <property type="entry name" value="Gln-synt_C"/>
    <property type="match status" value="1"/>
</dbReference>
<gene>
    <name evidence="4" type="ORF">G5B40_17595</name>
</gene>
<evidence type="ECO:0000313" key="4">
    <source>
        <dbReference type="EMBL" id="QIE57093.1"/>
    </source>
</evidence>
<dbReference type="InterPro" id="IPR014746">
    <property type="entry name" value="Gln_synth/guanido_kin_cat_dom"/>
</dbReference>
<dbReference type="GO" id="GO:0004356">
    <property type="term" value="F:glutamine synthetase activity"/>
    <property type="evidence" value="ECO:0007669"/>
    <property type="project" value="InterPro"/>
</dbReference>
<proteinExistence type="inferred from homology"/>
<dbReference type="Proteomes" id="UP000503336">
    <property type="component" value="Chromosome"/>
</dbReference>
<comment type="similarity">
    <text evidence="1 2">Belongs to the glutamine synthetase family.</text>
</comment>
<sequence>MGAGVPVENARGAAAVLAEANLRHSDALDAARHHVMVTAAAMEIARAQGRAFTSLANYSDGVAGASRHAHQSRIGTNGAPVLP</sequence>
<dbReference type="RefSeq" id="WP_165101391.1">
    <property type="nucleotide sequence ID" value="NZ_CP049056.1"/>
</dbReference>
<dbReference type="AlphaFoldDB" id="A0A7L5C116"/>
<reference evidence="4 5" key="1">
    <citation type="submission" date="2020-02" db="EMBL/GenBank/DDBJ databases">
        <title>complete genome sequence of Rhodobacteraceae bacterium.</title>
        <authorList>
            <person name="Park J."/>
            <person name="Kim Y.-S."/>
            <person name="Kim K.-H."/>
        </authorList>
    </citation>
    <scope>NUCLEOTIDE SEQUENCE [LARGE SCALE GENOMIC DNA]</scope>
    <source>
        <strain evidence="4 5">RR4-56</strain>
    </source>
</reference>
<evidence type="ECO:0000259" key="3">
    <source>
        <dbReference type="PROSITE" id="PS51987"/>
    </source>
</evidence>
<keyword evidence="5" id="KW-1185">Reference proteome</keyword>
<dbReference type="KEGG" id="hdh:G5B40_17595"/>
<evidence type="ECO:0000256" key="1">
    <source>
        <dbReference type="PROSITE-ProRule" id="PRU01331"/>
    </source>
</evidence>
<feature type="domain" description="GS catalytic" evidence="3">
    <location>
        <begin position="1"/>
        <end position="83"/>
    </location>
</feature>
<accession>A0A7L5C116</accession>
<organism evidence="4 5">
    <name type="scientific">Pikeienuella piscinae</name>
    <dbReference type="NCBI Taxonomy" id="2748098"/>
    <lineage>
        <taxon>Bacteria</taxon>
        <taxon>Pseudomonadati</taxon>
        <taxon>Pseudomonadota</taxon>
        <taxon>Alphaproteobacteria</taxon>
        <taxon>Rhodobacterales</taxon>
        <taxon>Paracoccaceae</taxon>
        <taxon>Pikeienuella</taxon>
    </lineage>
</organism>
<dbReference type="SUPFAM" id="SSF55931">
    <property type="entry name" value="Glutamine synthetase/guanido kinase"/>
    <property type="match status" value="1"/>
</dbReference>
<dbReference type="Gene3D" id="3.30.590.10">
    <property type="entry name" value="Glutamine synthetase/guanido kinase, catalytic domain"/>
    <property type="match status" value="1"/>
</dbReference>